<keyword evidence="10 13" id="KW-0324">Glycolysis</keyword>
<evidence type="ECO:0000256" key="7">
    <source>
        <dbReference type="ARBA" id="ARBA00022777"/>
    </source>
</evidence>
<reference evidence="16 17" key="1">
    <citation type="submission" date="2023-12" db="EMBL/GenBank/DDBJ databases">
        <title>Novel species of the genus Arcicella isolated from rivers.</title>
        <authorList>
            <person name="Lu H."/>
        </authorList>
    </citation>
    <scope>NUCLEOTIDE SEQUENCE [LARGE SCALE GENOMIC DNA]</scope>
    <source>
        <strain evidence="16 17">DC2W</strain>
    </source>
</reference>
<evidence type="ECO:0000259" key="14">
    <source>
        <dbReference type="Pfam" id="PF00224"/>
    </source>
</evidence>
<dbReference type="SUPFAM" id="SSF51621">
    <property type="entry name" value="Phosphoenolpyruvate/pyruvate domain"/>
    <property type="match status" value="1"/>
</dbReference>
<keyword evidence="9 13" id="KW-0460">Magnesium</keyword>
<dbReference type="PRINTS" id="PR01050">
    <property type="entry name" value="PYRUVTKNASE"/>
</dbReference>
<dbReference type="InterPro" id="IPR036918">
    <property type="entry name" value="Pyrv_Knase_C_sf"/>
</dbReference>
<dbReference type="InterPro" id="IPR015806">
    <property type="entry name" value="Pyrv_Knase_insert_dom_sf"/>
</dbReference>
<comment type="catalytic activity">
    <reaction evidence="13">
        <text>pyruvate + ATP = phosphoenolpyruvate + ADP + H(+)</text>
        <dbReference type="Rhea" id="RHEA:18157"/>
        <dbReference type="ChEBI" id="CHEBI:15361"/>
        <dbReference type="ChEBI" id="CHEBI:15378"/>
        <dbReference type="ChEBI" id="CHEBI:30616"/>
        <dbReference type="ChEBI" id="CHEBI:58702"/>
        <dbReference type="ChEBI" id="CHEBI:456216"/>
        <dbReference type="EC" id="2.7.1.40"/>
    </reaction>
</comment>
<dbReference type="GO" id="GO:0016301">
    <property type="term" value="F:kinase activity"/>
    <property type="evidence" value="ECO:0007669"/>
    <property type="project" value="UniProtKB-KW"/>
</dbReference>
<dbReference type="InterPro" id="IPR040442">
    <property type="entry name" value="Pyrv_kinase-like_dom_sf"/>
</dbReference>
<dbReference type="SUPFAM" id="SSF50800">
    <property type="entry name" value="PK beta-barrel domain-like"/>
    <property type="match status" value="1"/>
</dbReference>
<dbReference type="Proteomes" id="UP001303899">
    <property type="component" value="Unassembled WGS sequence"/>
</dbReference>
<comment type="similarity">
    <text evidence="2 13">Belongs to the pyruvate kinase family.</text>
</comment>
<proteinExistence type="inferred from homology"/>
<dbReference type="NCBIfam" id="NF004978">
    <property type="entry name" value="PRK06354.1"/>
    <property type="match status" value="1"/>
</dbReference>
<dbReference type="Gene3D" id="2.40.33.10">
    <property type="entry name" value="PK beta-barrel domain-like"/>
    <property type="match status" value="1"/>
</dbReference>
<dbReference type="SUPFAM" id="SSF52935">
    <property type="entry name" value="PK C-terminal domain-like"/>
    <property type="match status" value="1"/>
</dbReference>
<accession>A0ABU5S0P9</accession>
<evidence type="ECO:0000256" key="3">
    <source>
        <dbReference type="ARBA" id="ARBA00012142"/>
    </source>
</evidence>
<sequence>MSYQRKTKIVATVGPASDSKEMLVKFAEAGVNIFRLNFSHGTHEDHLNRLKTIRGVSEELGINLAVLQDLQGPKIRTQLVENNGVTITEGNKLTFVMDETLLGNSERVGTTYTSMYLDVNVGERILMDDGNLEVKVLEIDKVKKEVITEVVYGGVLKSKKGINLPGTKVSLPCLTEKDLKDLYFGLDNGVDWIALSFVRTAADIHDIKDRIKAYGKNTKVIAKIETPFAIDNLDEIIEATDAIMVARGDLGVEIDGARVPHLQKLMVEKCTLAGKPVIVATQMLESMITNPVPTRAETSDVANAVLQGASATMLSGESASGAYPLKAVETMAHIQEVVEQQQNEIKIVKGDEASIYFKNHSLSKGSIQFPLNDRMIAGACRLARDTEAKAILCITNSGYTAFRLSAHRPKAGLFIFTSNKAVQQEMGLLWGANVFYYETKGNDVEATVKGMTDFLKEKGLLAIGDTFVTTLSVPSDKNLKTNTVQLGIVE</sequence>
<evidence type="ECO:0000256" key="6">
    <source>
        <dbReference type="ARBA" id="ARBA00022741"/>
    </source>
</evidence>
<dbReference type="NCBIfam" id="TIGR01064">
    <property type="entry name" value="pyruv_kin"/>
    <property type="match status" value="1"/>
</dbReference>
<dbReference type="InterPro" id="IPR001697">
    <property type="entry name" value="Pyr_Knase"/>
</dbReference>
<dbReference type="Pfam" id="PF00224">
    <property type="entry name" value="PK"/>
    <property type="match status" value="1"/>
</dbReference>
<keyword evidence="6" id="KW-0547">Nucleotide-binding</keyword>
<protein>
    <recommendedName>
        <fullName evidence="3 12">Pyruvate kinase</fullName>
        <ecNumber evidence="3 12">2.7.1.40</ecNumber>
    </recommendedName>
</protein>
<gene>
    <name evidence="16" type="primary">pyk</name>
    <name evidence="16" type="ORF">VB776_03890</name>
</gene>
<evidence type="ECO:0000259" key="15">
    <source>
        <dbReference type="Pfam" id="PF02887"/>
    </source>
</evidence>
<dbReference type="EC" id="2.7.1.40" evidence="3 12"/>
<dbReference type="InterPro" id="IPR011037">
    <property type="entry name" value="Pyrv_Knase-like_insert_dom_sf"/>
</dbReference>
<evidence type="ECO:0000256" key="12">
    <source>
        <dbReference type="NCBIfam" id="TIGR01064"/>
    </source>
</evidence>
<evidence type="ECO:0000313" key="16">
    <source>
        <dbReference type="EMBL" id="MEA5402044.1"/>
    </source>
</evidence>
<keyword evidence="8" id="KW-0067">ATP-binding</keyword>
<dbReference type="Pfam" id="PF02887">
    <property type="entry name" value="PK_C"/>
    <property type="match status" value="1"/>
</dbReference>
<dbReference type="Gene3D" id="3.20.20.60">
    <property type="entry name" value="Phosphoenolpyruvate-binding domains"/>
    <property type="match status" value="1"/>
</dbReference>
<dbReference type="InterPro" id="IPR015795">
    <property type="entry name" value="Pyrv_Knase_C"/>
</dbReference>
<name>A0ABU5S0P9_9BACT</name>
<keyword evidence="4 13" id="KW-0808">Transferase</keyword>
<comment type="pathway">
    <text evidence="1 13">Carbohydrate degradation; glycolysis; pyruvate from D-glyceraldehyde 3-phosphate: step 5/5.</text>
</comment>
<dbReference type="InterPro" id="IPR015813">
    <property type="entry name" value="Pyrv/PenolPyrv_kinase-like_dom"/>
</dbReference>
<keyword evidence="7 13" id="KW-0418">Kinase</keyword>
<dbReference type="InterPro" id="IPR015793">
    <property type="entry name" value="Pyrv_Knase_brl"/>
</dbReference>
<evidence type="ECO:0000313" key="17">
    <source>
        <dbReference type="Proteomes" id="UP001303899"/>
    </source>
</evidence>
<dbReference type="EMBL" id="JAYGIL010000004">
    <property type="protein sequence ID" value="MEA5402044.1"/>
    <property type="molecule type" value="Genomic_DNA"/>
</dbReference>
<keyword evidence="17" id="KW-1185">Reference proteome</keyword>
<feature type="domain" description="Pyruvate kinase C-terminal" evidence="15">
    <location>
        <begin position="375"/>
        <end position="485"/>
    </location>
</feature>
<dbReference type="Gene3D" id="3.40.1380.20">
    <property type="entry name" value="Pyruvate kinase, C-terminal domain"/>
    <property type="match status" value="1"/>
</dbReference>
<evidence type="ECO:0000256" key="13">
    <source>
        <dbReference type="RuleBase" id="RU000504"/>
    </source>
</evidence>
<feature type="domain" description="Pyruvate kinase barrel" evidence="14">
    <location>
        <begin position="5"/>
        <end position="328"/>
    </location>
</feature>
<dbReference type="PANTHER" id="PTHR11817">
    <property type="entry name" value="PYRUVATE KINASE"/>
    <property type="match status" value="1"/>
</dbReference>
<keyword evidence="11 16" id="KW-0670">Pyruvate</keyword>
<evidence type="ECO:0000256" key="5">
    <source>
        <dbReference type="ARBA" id="ARBA00022723"/>
    </source>
</evidence>
<dbReference type="NCBIfam" id="NF004491">
    <property type="entry name" value="PRK05826.1"/>
    <property type="match status" value="1"/>
</dbReference>
<evidence type="ECO:0000256" key="1">
    <source>
        <dbReference type="ARBA" id="ARBA00004997"/>
    </source>
</evidence>
<comment type="caution">
    <text evidence="16">The sequence shown here is derived from an EMBL/GenBank/DDBJ whole genome shotgun (WGS) entry which is preliminary data.</text>
</comment>
<evidence type="ECO:0000256" key="4">
    <source>
        <dbReference type="ARBA" id="ARBA00022679"/>
    </source>
</evidence>
<evidence type="ECO:0000256" key="10">
    <source>
        <dbReference type="ARBA" id="ARBA00023152"/>
    </source>
</evidence>
<dbReference type="GO" id="GO:0004743">
    <property type="term" value="F:pyruvate kinase activity"/>
    <property type="evidence" value="ECO:0007669"/>
    <property type="project" value="UniProtKB-EC"/>
</dbReference>
<evidence type="ECO:0000256" key="8">
    <source>
        <dbReference type="ARBA" id="ARBA00022840"/>
    </source>
</evidence>
<organism evidence="16 17">
    <name type="scientific">Arcicella gelida</name>
    <dbReference type="NCBI Taxonomy" id="2984195"/>
    <lineage>
        <taxon>Bacteria</taxon>
        <taxon>Pseudomonadati</taxon>
        <taxon>Bacteroidota</taxon>
        <taxon>Cytophagia</taxon>
        <taxon>Cytophagales</taxon>
        <taxon>Flectobacillaceae</taxon>
        <taxon>Arcicella</taxon>
    </lineage>
</organism>
<keyword evidence="5" id="KW-0479">Metal-binding</keyword>
<evidence type="ECO:0000256" key="11">
    <source>
        <dbReference type="ARBA" id="ARBA00023317"/>
    </source>
</evidence>
<evidence type="ECO:0000256" key="2">
    <source>
        <dbReference type="ARBA" id="ARBA00008663"/>
    </source>
</evidence>
<evidence type="ECO:0000256" key="9">
    <source>
        <dbReference type="ARBA" id="ARBA00022842"/>
    </source>
</evidence>
<dbReference type="RefSeq" id="WP_323326222.1">
    <property type="nucleotide sequence ID" value="NZ_JAYGIL010000004.1"/>
</dbReference>